<comment type="caution">
    <text evidence="2">The sequence shown here is derived from an EMBL/GenBank/DDBJ whole genome shotgun (WGS) entry which is preliminary data.</text>
</comment>
<dbReference type="AlphaFoldDB" id="A0A096PEE2"/>
<proteinExistence type="predicted"/>
<evidence type="ECO:0000313" key="2">
    <source>
        <dbReference type="EMBL" id="CEG03001.1"/>
    </source>
</evidence>
<dbReference type="InterPro" id="IPR001810">
    <property type="entry name" value="F-box_dom"/>
</dbReference>
<dbReference type="Gene3D" id="3.80.10.10">
    <property type="entry name" value="Ribonuclease Inhibitor"/>
    <property type="match status" value="1"/>
</dbReference>
<reference evidence="2" key="1">
    <citation type="submission" date="2013-05" db="EMBL/GenBank/DDBJ databases">
        <title>Draft genome sequences of six wheat associated Fusarium spp. isolates.</title>
        <authorList>
            <person name="Moolhuijzen P.M."/>
            <person name="Manners J.M."/>
            <person name="Wilcox S."/>
            <person name="Bellgard M.I."/>
            <person name="Gardiner D.M."/>
        </authorList>
    </citation>
    <scope>NUCLEOTIDE SEQUENCE</scope>
    <source>
        <strain evidence="2">CS3487</strain>
        <strain evidence="2">CS3487</strain>
    </source>
</reference>
<sequence>MEKVPSEVFDLIISELVDGWTVDDLCRARLVCRSWNQHAIKHLFGTVTLYNRDKTIDNDFQSWNNLMSLQVVKDNAHRVIIETCPPNLRKGHLRWDLWEEEGRWPEFTSAIDRIIDLDHLQAIEVRFSSECRGFDESAAAYYRGNDDREMRSAREAALKAVYKAVQQREERSLQDGAEISPIRELNLCNLQNTHPPEGLVNGLFKDVERLHIRMLDEQNEGEDLGDFELAERFDFDHILEHEILVPIMDQLVELNLSSHYEWGLLPARFEGKDLKFPNLKTLRLGNFVIGHFDQLEWIFDQKSLTCLRLHECQIVTHFHFLESTVREWEINTSDWEQFDGGPWFIDHPYTDSEFWTFDLKWKNVFDQIRKSLPKLTEFGVTWGYSYDRYSDMHCAPPSDVMTSRYTTFDMSAMPWAFTAEFGEGFQNDEDGQESSLEFHDRTYGEDARALNDLLQATFERRRQPRYV</sequence>
<gene>
    <name evidence="2" type="ORF">BN848_0097320</name>
</gene>
<dbReference type="InterPro" id="IPR032675">
    <property type="entry name" value="LRR_dom_sf"/>
</dbReference>
<organism evidence="2">
    <name type="scientific">Fusarium pseudograminearum CS3487</name>
    <dbReference type="NCBI Taxonomy" id="1318458"/>
    <lineage>
        <taxon>Eukaryota</taxon>
        <taxon>Fungi</taxon>
        <taxon>Dikarya</taxon>
        <taxon>Ascomycota</taxon>
        <taxon>Pezizomycotina</taxon>
        <taxon>Sordariomycetes</taxon>
        <taxon>Hypocreomycetidae</taxon>
        <taxon>Hypocreales</taxon>
        <taxon>Nectriaceae</taxon>
        <taxon>Fusarium</taxon>
    </lineage>
</organism>
<dbReference type="CDD" id="cd09917">
    <property type="entry name" value="F-box_SF"/>
    <property type="match status" value="1"/>
</dbReference>
<dbReference type="InterPro" id="IPR036047">
    <property type="entry name" value="F-box-like_dom_sf"/>
</dbReference>
<dbReference type="Pfam" id="PF12937">
    <property type="entry name" value="F-box-like"/>
    <property type="match status" value="1"/>
</dbReference>
<name>A0A096PEE2_FUSPS</name>
<evidence type="ECO:0000259" key="1">
    <source>
        <dbReference type="Pfam" id="PF12937"/>
    </source>
</evidence>
<dbReference type="SUPFAM" id="SSF81383">
    <property type="entry name" value="F-box domain"/>
    <property type="match status" value="1"/>
</dbReference>
<dbReference type="PANTHER" id="PTHR42057">
    <property type="entry name" value="F-BOX DOMAIN PROTEIN (AFU_ORTHOLOGUE AFUA_4G00200)"/>
    <property type="match status" value="1"/>
</dbReference>
<feature type="domain" description="F-box" evidence="1">
    <location>
        <begin position="3"/>
        <end position="41"/>
    </location>
</feature>
<dbReference type="EMBL" id="CBME010001511">
    <property type="protein sequence ID" value="CEG03001.1"/>
    <property type="molecule type" value="Genomic_DNA"/>
</dbReference>
<accession>A0A096PEE2</accession>
<dbReference type="PANTHER" id="PTHR42057:SF2">
    <property type="entry name" value="F-BOX DOMAIN PROTEIN (AFU_ORTHOLOGUE AFUA_4G00200)-RELATED"/>
    <property type="match status" value="1"/>
</dbReference>
<protein>
    <submittedName>
        <fullName evidence="2">WGS project CBME000000000 data, contig CS3487_c001517</fullName>
    </submittedName>
</protein>